<dbReference type="EnsemblMetazoa" id="OVOC4590.1">
    <property type="protein sequence ID" value="OVOC4590.1"/>
    <property type="gene ID" value="WBGene00241399"/>
</dbReference>
<proteinExistence type="predicted"/>
<keyword evidence="2" id="KW-1185">Reference proteome</keyword>
<sequence length="127" mass="14634">MTIIGDSVHLLELISVRRGNNSSFYLQVSVPTQLQFYDDKDRRIYSNSSTFQIECATIQQKTLTILCKISYYPRKAMSSHNSNKNPSPSQPIYKPNYTIQSEFFPNELVPGCRLRHGQVLSPRREGF</sequence>
<dbReference type="EMBL" id="CMVM020000142">
    <property type="status" value="NOT_ANNOTATED_CDS"/>
    <property type="molecule type" value="Genomic_DNA"/>
</dbReference>
<dbReference type="AlphaFoldDB" id="A0A8R1TU59"/>
<evidence type="ECO:0000313" key="1">
    <source>
        <dbReference type="EnsemblMetazoa" id="OVOC4590.1"/>
    </source>
</evidence>
<name>A0A8R1TU59_ONCVO</name>
<accession>A0A8R1TU59</accession>
<dbReference type="Proteomes" id="UP000024404">
    <property type="component" value="Unassembled WGS sequence"/>
</dbReference>
<reference evidence="2" key="1">
    <citation type="submission" date="2013-10" db="EMBL/GenBank/DDBJ databases">
        <title>Genome sequencing of Onchocerca volvulus.</title>
        <authorList>
            <person name="Cotton J."/>
            <person name="Tsai J."/>
            <person name="Stanley E."/>
            <person name="Tracey A."/>
            <person name="Holroyd N."/>
            <person name="Lustigman S."/>
            <person name="Berriman M."/>
        </authorList>
    </citation>
    <scope>NUCLEOTIDE SEQUENCE</scope>
</reference>
<evidence type="ECO:0000313" key="2">
    <source>
        <dbReference type="Proteomes" id="UP000024404"/>
    </source>
</evidence>
<organism evidence="1 2">
    <name type="scientific">Onchocerca volvulus</name>
    <dbReference type="NCBI Taxonomy" id="6282"/>
    <lineage>
        <taxon>Eukaryota</taxon>
        <taxon>Metazoa</taxon>
        <taxon>Ecdysozoa</taxon>
        <taxon>Nematoda</taxon>
        <taxon>Chromadorea</taxon>
        <taxon>Rhabditida</taxon>
        <taxon>Spirurina</taxon>
        <taxon>Spiruromorpha</taxon>
        <taxon>Filarioidea</taxon>
        <taxon>Onchocercidae</taxon>
        <taxon>Onchocerca</taxon>
    </lineage>
</organism>
<reference evidence="1" key="2">
    <citation type="submission" date="2022-06" db="UniProtKB">
        <authorList>
            <consortium name="EnsemblMetazoa"/>
        </authorList>
    </citation>
    <scope>IDENTIFICATION</scope>
</reference>
<protein>
    <submittedName>
        <fullName evidence="1">Uncharacterized protein</fullName>
    </submittedName>
</protein>